<dbReference type="NCBIfam" id="TIGR01891">
    <property type="entry name" value="amidohydrolases"/>
    <property type="match status" value="1"/>
</dbReference>
<evidence type="ECO:0000313" key="2">
    <source>
        <dbReference type="EMBL" id="NQV65341.1"/>
    </source>
</evidence>
<feature type="non-terminal residue" evidence="2">
    <location>
        <position position="200"/>
    </location>
</feature>
<proteinExistence type="predicted"/>
<dbReference type="Gene3D" id="3.30.70.360">
    <property type="match status" value="1"/>
</dbReference>
<evidence type="ECO:0000256" key="1">
    <source>
        <dbReference type="ARBA" id="ARBA00022801"/>
    </source>
</evidence>
<dbReference type="Pfam" id="PF01546">
    <property type="entry name" value="Peptidase_M20"/>
    <property type="match status" value="1"/>
</dbReference>
<organism evidence="2 3">
    <name type="scientific">SAR86 cluster bacterium</name>
    <dbReference type="NCBI Taxonomy" id="2030880"/>
    <lineage>
        <taxon>Bacteria</taxon>
        <taxon>Pseudomonadati</taxon>
        <taxon>Pseudomonadota</taxon>
        <taxon>Gammaproteobacteria</taxon>
        <taxon>SAR86 cluster</taxon>
    </lineage>
</organism>
<dbReference type="InterPro" id="IPR017439">
    <property type="entry name" value="Amidohydrolase"/>
</dbReference>
<dbReference type="PANTHER" id="PTHR11014">
    <property type="entry name" value="PEPTIDASE M20 FAMILY MEMBER"/>
    <property type="match status" value="1"/>
</dbReference>
<gene>
    <name evidence="2" type="ORF">HQ497_08240</name>
</gene>
<protein>
    <submittedName>
        <fullName evidence="2">Amidohydrolase</fullName>
    </submittedName>
</protein>
<keyword evidence="1" id="KW-0378">Hydrolase</keyword>
<dbReference type="PANTHER" id="PTHR11014:SF63">
    <property type="entry name" value="METALLOPEPTIDASE, PUTATIVE (AFU_ORTHOLOGUE AFUA_6G09600)-RELATED"/>
    <property type="match status" value="1"/>
</dbReference>
<sequence length="200" mass="21656">MQTIKAIEQFQPDMQAWRRDIHAHPETAFEEHRTAQLVADKLREFGLEVETGIAGTGVVGTLTRGRGNRAIGLRADLDALPIVEQNTFDHVSTHPGKMHACGHDGHTTMLLGAARYLAESGDFEGTVNFIFQPAEENEGGGRAMIEAGLFDKYPVESVFGMHNIPGMAVGTFAIKPGPMMAAFDIFKLKVTGRGGHAAMP</sequence>
<dbReference type="EMBL" id="JABMOJ010000305">
    <property type="protein sequence ID" value="NQV65341.1"/>
    <property type="molecule type" value="Genomic_DNA"/>
</dbReference>
<dbReference type="Gene3D" id="3.40.630.10">
    <property type="entry name" value="Zn peptidases"/>
    <property type="match status" value="1"/>
</dbReference>
<dbReference type="SUPFAM" id="SSF53187">
    <property type="entry name" value="Zn-dependent exopeptidases"/>
    <property type="match status" value="1"/>
</dbReference>
<reference evidence="2" key="1">
    <citation type="submission" date="2020-05" db="EMBL/GenBank/DDBJ databases">
        <title>Sulfur intermediates as new biogeochemical hubs in an aquatic model microbial ecosystem.</title>
        <authorList>
            <person name="Vigneron A."/>
        </authorList>
    </citation>
    <scope>NUCLEOTIDE SEQUENCE</scope>
    <source>
        <strain evidence="2">Bin.250</strain>
    </source>
</reference>
<dbReference type="Proteomes" id="UP000754644">
    <property type="component" value="Unassembled WGS sequence"/>
</dbReference>
<evidence type="ECO:0000313" key="3">
    <source>
        <dbReference type="Proteomes" id="UP000754644"/>
    </source>
</evidence>
<dbReference type="InterPro" id="IPR002933">
    <property type="entry name" value="Peptidase_M20"/>
</dbReference>
<accession>A0A973AA26</accession>
<name>A0A973AA26_9GAMM</name>
<dbReference type="AlphaFoldDB" id="A0A973AA26"/>
<dbReference type="GO" id="GO:0016787">
    <property type="term" value="F:hydrolase activity"/>
    <property type="evidence" value="ECO:0007669"/>
    <property type="project" value="InterPro"/>
</dbReference>
<comment type="caution">
    <text evidence="2">The sequence shown here is derived from an EMBL/GenBank/DDBJ whole genome shotgun (WGS) entry which is preliminary data.</text>
</comment>